<dbReference type="SUPFAM" id="SSF52266">
    <property type="entry name" value="SGNH hydrolase"/>
    <property type="match status" value="1"/>
</dbReference>
<comment type="caution">
    <text evidence="2">The sequence shown here is derived from an EMBL/GenBank/DDBJ whole genome shotgun (WGS) entry which is preliminary data.</text>
</comment>
<gene>
    <name evidence="2" type="ORF">HNP81_003777</name>
</gene>
<keyword evidence="3" id="KW-1185">Reference proteome</keyword>
<proteinExistence type="predicted"/>
<accession>A0ABR6CTV4</accession>
<dbReference type="RefSeq" id="WP_182503555.1">
    <property type="nucleotide sequence ID" value="NZ_JACJHX010000014.1"/>
</dbReference>
<sequence>MKKRIVCFGDSNTWGFDARTMKRFSDGVRWTSLLGELLGDEFQVVEEGLSGRTSVVDDPLFEGLNGYSYIHPCLMSHAPLELVIIMLGTNDTKERFHLTSFNIAQGIARLSLKAKNTPVGENGRFPKVLVIAPPPIGKEYYDTDIGKSMGRECDRKSDELAVHISGLLQAQGIEFLDTKGLVPMNQIDFMHLDEEGHKKLSEVVFHKVKRLI</sequence>
<dbReference type="EMBL" id="JACJHX010000014">
    <property type="protein sequence ID" value="MBA9028457.1"/>
    <property type="molecule type" value="Genomic_DNA"/>
</dbReference>
<dbReference type="InterPro" id="IPR013830">
    <property type="entry name" value="SGNH_hydro"/>
</dbReference>
<feature type="domain" description="SGNH hydrolase-type esterase" evidence="1">
    <location>
        <begin position="7"/>
        <end position="198"/>
    </location>
</feature>
<evidence type="ECO:0000259" key="1">
    <source>
        <dbReference type="Pfam" id="PF13472"/>
    </source>
</evidence>
<evidence type="ECO:0000313" key="2">
    <source>
        <dbReference type="EMBL" id="MBA9028457.1"/>
    </source>
</evidence>
<organism evidence="2 3">
    <name type="scientific">Peribacillus huizhouensis</name>
    <dbReference type="NCBI Taxonomy" id="1501239"/>
    <lineage>
        <taxon>Bacteria</taxon>
        <taxon>Bacillati</taxon>
        <taxon>Bacillota</taxon>
        <taxon>Bacilli</taxon>
        <taxon>Bacillales</taxon>
        <taxon>Bacillaceae</taxon>
        <taxon>Peribacillus</taxon>
    </lineage>
</organism>
<name>A0ABR6CTV4_9BACI</name>
<dbReference type="Pfam" id="PF13472">
    <property type="entry name" value="Lipase_GDSL_2"/>
    <property type="match status" value="1"/>
</dbReference>
<dbReference type="InterPro" id="IPR036514">
    <property type="entry name" value="SGNH_hydro_sf"/>
</dbReference>
<dbReference type="Gene3D" id="3.40.50.1110">
    <property type="entry name" value="SGNH hydrolase"/>
    <property type="match status" value="1"/>
</dbReference>
<protein>
    <submittedName>
        <fullName evidence="2">Lysophospholipase L1-like esterase</fullName>
    </submittedName>
</protein>
<evidence type="ECO:0000313" key="3">
    <source>
        <dbReference type="Proteomes" id="UP000626697"/>
    </source>
</evidence>
<dbReference type="Proteomes" id="UP000626697">
    <property type="component" value="Unassembled WGS sequence"/>
</dbReference>
<reference evidence="2 3" key="1">
    <citation type="submission" date="2020-08" db="EMBL/GenBank/DDBJ databases">
        <title>Genomic Encyclopedia of Type Strains, Phase IV (KMG-IV): sequencing the most valuable type-strain genomes for metagenomic binning, comparative biology and taxonomic classification.</title>
        <authorList>
            <person name="Goeker M."/>
        </authorList>
    </citation>
    <scope>NUCLEOTIDE SEQUENCE [LARGE SCALE GENOMIC DNA]</scope>
    <source>
        <strain evidence="2 3">DSM 105481</strain>
    </source>
</reference>